<dbReference type="InterPro" id="IPR006016">
    <property type="entry name" value="UspA"/>
</dbReference>
<dbReference type="AlphaFoldDB" id="A0A379JK21"/>
<dbReference type="SUPFAM" id="SSF52402">
    <property type="entry name" value="Adenine nucleotide alpha hydrolases-like"/>
    <property type="match status" value="1"/>
</dbReference>
<dbReference type="Gene3D" id="3.40.50.12370">
    <property type="match status" value="1"/>
</dbReference>
<evidence type="ECO:0000313" key="3">
    <source>
        <dbReference type="Proteomes" id="UP000255467"/>
    </source>
</evidence>
<reference evidence="2 3" key="1">
    <citation type="submission" date="2018-06" db="EMBL/GenBank/DDBJ databases">
        <authorList>
            <consortium name="Pathogen Informatics"/>
            <person name="Doyle S."/>
        </authorList>
    </citation>
    <scope>NUCLEOTIDE SEQUENCE [LARGE SCALE GENOMIC DNA]</scope>
    <source>
        <strain evidence="2 3">NCTC1934</strain>
    </source>
</reference>
<dbReference type="EMBL" id="UGRY01000006">
    <property type="protein sequence ID" value="SUD48917.1"/>
    <property type="molecule type" value="Genomic_DNA"/>
</dbReference>
<gene>
    <name evidence="2" type="ORF">NCTC1934_06262</name>
</gene>
<proteinExistence type="predicted"/>
<evidence type="ECO:0000313" key="2">
    <source>
        <dbReference type="EMBL" id="SUD48917.1"/>
    </source>
</evidence>
<protein>
    <submittedName>
        <fullName evidence="2">Universal stress protein family</fullName>
    </submittedName>
</protein>
<dbReference type="OrthoDB" id="4548881at2"/>
<dbReference type="Proteomes" id="UP000255467">
    <property type="component" value="Unassembled WGS sequence"/>
</dbReference>
<dbReference type="RefSeq" id="WP_039817428.1">
    <property type="nucleotide sequence ID" value="NZ_UGRY01000006.1"/>
</dbReference>
<dbReference type="STRING" id="1406858.GCA_000710895_00832"/>
<organism evidence="2 3">
    <name type="scientific">Nocardia otitidiscaviarum</name>
    <dbReference type="NCBI Taxonomy" id="1823"/>
    <lineage>
        <taxon>Bacteria</taxon>
        <taxon>Bacillati</taxon>
        <taxon>Actinomycetota</taxon>
        <taxon>Actinomycetes</taxon>
        <taxon>Mycobacteriales</taxon>
        <taxon>Nocardiaceae</taxon>
        <taxon>Nocardia</taxon>
    </lineage>
</organism>
<accession>A0A379JK21</accession>
<evidence type="ECO:0000259" key="1">
    <source>
        <dbReference type="Pfam" id="PF00582"/>
    </source>
</evidence>
<dbReference type="CDD" id="cd00293">
    <property type="entry name" value="USP-like"/>
    <property type="match status" value="1"/>
</dbReference>
<keyword evidence="3" id="KW-1185">Reference proteome</keyword>
<sequence>MTDILVRPAPTTEVIAADLARSLRLGTRYTPKDASDAEFLDALDDPDVLMGVVGFDDDVWWLLQHARDPLVLVPAVVTPRPGGTPGSIERVLLPLDGTEEAARAVAETAGLFHTAGIELVLLHVFDERTVPACWDQSAHAREAWETEFRARFCGPLVPHPHPEITLCSGEPGEHVVEVAARVADLVVLGWSRRLAPDHARTVRAAVDAASVPVMVIPVRARLCSVISDSAATGE</sequence>
<dbReference type="Pfam" id="PF00582">
    <property type="entry name" value="Usp"/>
    <property type="match status" value="1"/>
</dbReference>
<name>A0A379JK21_9NOCA</name>
<feature type="domain" description="UspA" evidence="1">
    <location>
        <begin position="89"/>
        <end position="217"/>
    </location>
</feature>